<dbReference type="InterPro" id="IPR029787">
    <property type="entry name" value="Nucleotide_cyclase"/>
</dbReference>
<dbReference type="PROSITE" id="PS50125">
    <property type="entry name" value="GUANYLATE_CYCLASE_2"/>
    <property type="match status" value="1"/>
</dbReference>
<dbReference type="Pfam" id="PF00211">
    <property type="entry name" value="Guanylate_cyc"/>
    <property type="match status" value="1"/>
</dbReference>
<dbReference type="EMBL" id="JACIGO010000003">
    <property type="protein sequence ID" value="MBB4291522.1"/>
    <property type="molecule type" value="Genomic_DNA"/>
</dbReference>
<evidence type="ECO:0000259" key="1">
    <source>
        <dbReference type="PROSITE" id="PS50125"/>
    </source>
</evidence>
<dbReference type="Proteomes" id="UP000538507">
    <property type="component" value="Unassembled WGS sequence"/>
</dbReference>
<reference evidence="2 3" key="1">
    <citation type="submission" date="2020-08" db="EMBL/GenBank/DDBJ databases">
        <title>Genomic Encyclopedia of Type Strains, Phase IV (KMG-V): Genome sequencing to study the core and pangenomes of soil and plant-associated prokaryotes.</title>
        <authorList>
            <person name="Whitman W."/>
        </authorList>
    </citation>
    <scope>NUCLEOTIDE SEQUENCE [LARGE SCALE GENOMIC DNA]</scope>
    <source>
        <strain evidence="2 3">SEMIA 415</strain>
    </source>
</reference>
<dbReference type="SUPFAM" id="SSF55073">
    <property type="entry name" value="Nucleotide cyclase"/>
    <property type="match status" value="1"/>
</dbReference>
<gene>
    <name evidence="2" type="ORF">GGE16_003581</name>
</gene>
<evidence type="ECO:0000313" key="2">
    <source>
        <dbReference type="EMBL" id="MBB4291522.1"/>
    </source>
</evidence>
<protein>
    <submittedName>
        <fullName evidence="2">Adenylate cyclase</fullName>
        <ecNumber evidence="2">4.6.1.1</ecNumber>
    </submittedName>
</protein>
<organism evidence="2 3">
    <name type="scientific">Rhizobium leguminosarum</name>
    <dbReference type="NCBI Taxonomy" id="384"/>
    <lineage>
        <taxon>Bacteria</taxon>
        <taxon>Pseudomonadati</taxon>
        <taxon>Pseudomonadota</taxon>
        <taxon>Alphaproteobacteria</taxon>
        <taxon>Hyphomicrobiales</taxon>
        <taxon>Rhizobiaceae</taxon>
        <taxon>Rhizobium/Agrobacterium group</taxon>
        <taxon>Rhizobium</taxon>
    </lineage>
</organism>
<comment type="caution">
    <text evidence="2">The sequence shown here is derived from an EMBL/GenBank/DDBJ whole genome shotgun (WGS) entry which is preliminary data.</text>
</comment>
<name>A0AAE2SX86_RHILE</name>
<dbReference type="PANTHER" id="PTHR43081:SF11">
    <property type="entry name" value="BLR2264 PROTEIN"/>
    <property type="match status" value="1"/>
</dbReference>
<dbReference type="GO" id="GO:0035556">
    <property type="term" value="P:intracellular signal transduction"/>
    <property type="evidence" value="ECO:0007669"/>
    <property type="project" value="InterPro"/>
</dbReference>
<dbReference type="PANTHER" id="PTHR43081">
    <property type="entry name" value="ADENYLATE CYCLASE, TERMINAL-DIFFERENTIATION SPECIFIC-RELATED"/>
    <property type="match status" value="1"/>
</dbReference>
<dbReference type="InterPro" id="IPR001054">
    <property type="entry name" value="A/G_cyclase"/>
</dbReference>
<accession>A0AAE2SX86</accession>
<dbReference type="RefSeq" id="WP_277544857.1">
    <property type="nucleotide sequence ID" value="NZ_JACHAZ010000001.1"/>
</dbReference>
<dbReference type="SMART" id="SM00044">
    <property type="entry name" value="CYCc"/>
    <property type="match status" value="1"/>
</dbReference>
<dbReference type="InterPro" id="IPR050697">
    <property type="entry name" value="Adenylyl/Guanylyl_Cyclase_3/4"/>
</dbReference>
<keyword evidence="2" id="KW-0456">Lyase</keyword>
<sequence length="396" mass="44229">MKSSSTRERNRILKWLMEESWQERFTDNLFVQLCDRLLAAGIPVERGTMHFRLQHPQWLGARILWRPGMKEAVINRFDHGIDSAPQYLMSPANEIFNGVDEVRKTLSPGETYAYEVYETLGSEGYTYYIAWALKHTMDKRHMVSFATKEPGGFSARDVRYLRKLVAPLSVLSEIRIKNVLSRTLLQTYVGPRAAEQILAGSITRGSGATIEAAIMVCDLRDFSTLSNLWPRDDVIEMLNAYFDVLCRPVEQHGGEILKFMGDGMLAIFPLSNPEASQNLVKAITESASGMAALNEANKKAGRPILRYGVGVHVGDVMYGNIGSEHRLDFTVIGPAVNLAARLESLTKKTGHAVLISREFVTAFGDHKLFNSIGKHVIRGEEDEVEVFAINDIAPPA</sequence>
<proteinExistence type="predicted"/>
<feature type="domain" description="Guanylate cyclase" evidence="1">
    <location>
        <begin position="213"/>
        <end position="343"/>
    </location>
</feature>
<dbReference type="Gene3D" id="3.30.70.1230">
    <property type="entry name" value="Nucleotide cyclase"/>
    <property type="match status" value="1"/>
</dbReference>
<evidence type="ECO:0000313" key="3">
    <source>
        <dbReference type="Proteomes" id="UP000538507"/>
    </source>
</evidence>
<dbReference type="CDD" id="cd07302">
    <property type="entry name" value="CHD"/>
    <property type="match status" value="1"/>
</dbReference>
<dbReference type="GO" id="GO:0006171">
    <property type="term" value="P:cAMP biosynthetic process"/>
    <property type="evidence" value="ECO:0007669"/>
    <property type="project" value="TreeGrafter"/>
</dbReference>
<dbReference type="AlphaFoldDB" id="A0AAE2SX86"/>
<dbReference type="EC" id="4.6.1.1" evidence="2"/>
<dbReference type="GO" id="GO:0004016">
    <property type="term" value="F:adenylate cyclase activity"/>
    <property type="evidence" value="ECO:0007669"/>
    <property type="project" value="UniProtKB-EC"/>
</dbReference>